<dbReference type="OrthoDB" id="7869924at2"/>
<evidence type="ECO:0008006" key="4">
    <source>
        <dbReference type="Google" id="ProtNLM"/>
    </source>
</evidence>
<protein>
    <recommendedName>
        <fullName evidence="4">DUF465 domain-containing protein</fullName>
    </recommendedName>
</protein>
<keyword evidence="1" id="KW-0175">Coiled coil</keyword>
<evidence type="ECO:0000313" key="3">
    <source>
        <dbReference type="Proteomes" id="UP000320582"/>
    </source>
</evidence>
<evidence type="ECO:0000313" key="2">
    <source>
        <dbReference type="EMBL" id="TQM92021.1"/>
    </source>
</evidence>
<feature type="coiled-coil region" evidence="1">
    <location>
        <begin position="17"/>
        <end position="65"/>
    </location>
</feature>
<comment type="caution">
    <text evidence="2">The sequence shown here is derived from an EMBL/GenBank/DDBJ whole genome shotgun (WGS) entry which is preliminary data.</text>
</comment>
<gene>
    <name evidence="2" type="ORF">BD293_0607</name>
</gene>
<proteinExistence type="predicted"/>
<dbReference type="InterPro" id="IPR038444">
    <property type="entry name" value="DUF465_sf"/>
</dbReference>
<name>A0A543KA88_9RHOB</name>
<evidence type="ECO:0000256" key="1">
    <source>
        <dbReference type="SAM" id="Coils"/>
    </source>
</evidence>
<dbReference type="Pfam" id="PF04325">
    <property type="entry name" value="DUF465"/>
    <property type="match status" value="1"/>
</dbReference>
<dbReference type="AlphaFoldDB" id="A0A543KA88"/>
<dbReference type="EMBL" id="VFPT01000001">
    <property type="protein sequence ID" value="TQM92021.1"/>
    <property type="molecule type" value="Genomic_DNA"/>
</dbReference>
<keyword evidence="3" id="KW-1185">Reference proteome</keyword>
<dbReference type="RefSeq" id="WP_142079790.1">
    <property type="nucleotide sequence ID" value="NZ_JBOFFA010000061.1"/>
</dbReference>
<accession>A0A543KA88</accession>
<dbReference type="Gene3D" id="6.10.280.50">
    <property type="match status" value="1"/>
</dbReference>
<reference evidence="2 3" key="1">
    <citation type="submission" date="2019-06" db="EMBL/GenBank/DDBJ databases">
        <title>Genomic Encyclopedia of Archaeal and Bacterial Type Strains, Phase II (KMG-II): from individual species to whole genera.</title>
        <authorList>
            <person name="Goeker M."/>
        </authorList>
    </citation>
    <scope>NUCLEOTIDE SEQUENCE [LARGE SCALE GENOMIC DNA]</scope>
    <source>
        <strain evidence="2 3">DSM 18423</strain>
    </source>
</reference>
<organism evidence="2 3">
    <name type="scientific">Roseinatronobacter monicus</name>
    <dbReference type="NCBI Taxonomy" id="393481"/>
    <lineage>
        <taxon>Bacteria</taxon>
        <taxon>Pseudomonadati</taxon>
        <taxon>Pseudomonadota</taxon>
        <taxon>Alphaproteobacteria</taxon>
        <taxon>Rhodobacterales</taxon>
        <taxon>Paracoccaceae</taxon>
        <taxon>Roseinatronobacter</taxon>
    </lineage>
</organism>
<dbReference type="Proteomes" id="UP000320582">
    <property type="component" value="Unassembled WGS sequence"/>
</dbReference>
<sequence>MNSPQELNHEDVLRVKLEVLRQKHRDLDEAINALQEKGPSAQLTIQRLKKDKLQLKDQIARIEDELTPDIIA</sequence>
<dbReference type="InterPro" id="IPR007420">
    <property type="entry name" value="DUF465"/>
</dbReference>